<keyword evidence="2 8" id="KW-0699">rRNA-binding</keyword>
<evidence type="ECO:0000256" key="8">
    <source>
        <dbReference type="HAMAP-Rule" id="MF_00360"/>
    </source>
</evidence>
<dbReference type="InterPro" id="IPR035980">
    <property type="entry name" value="Ribosomal_bS6_sf"/>
</dbReference>
<dbReference type="AlphaFoldDB" id="A0A084U3W9"/>
<dbReference type="Gene3D" id="3.30.70.60">
    <property type="match status" value="1"/>
</dbReference>
<dbReference type="Pfam" id="PF01250">
    <property type="entry name" value="Ribosomal_S6"/>
    <property type="match status" value="1"/>
</dbReference>
<evidence type="ECO:0000256" key="4">
    <source>
        <dbReference type="ARBA" id="ARBA00022980"/>
    </source>
</evidence>
<dbReference type="GO" id="GO:1990904">
    <property type="term" value="C:ribonucleoprotein complex"/>
    <property type="evidence" value="ECO:0007669"/>
    <property type="project" value="UniProtKB-KW"/>
</dbReference>
<dbReference type="HAMAP" id="MF_00360">
    <property type="entry name" value="Ribosomal_bS6"/>
    <property type="match status" value="1"/>
</dbReference>
<dbReference type="NCBIfam" id="TIGR00166">
    <property type="entry name" value="S6"/>
    <property type="match status" value="1"/>
</dbReference>
<dbReference type="GO" id="GO:0006412">
    <property type="term" value="P:translation"/>
    <property type="evidence" value="ECO:0007669"/>
    <property type="project" value="UniProtKB-UniRule"/>
</dbReference>
<keyword evidence="4 8" id="KW-0689">Ribosomal protein</keyword>
<evidence type="ECO:0000313" key="10">
    <source>
        <dbReference type="Proteomes" id="UP000028523"/>
    </source>
</evidence>
<keyword evidence="10" id="KW-1185">Reference proteome</keyword>
<accession>A0A084U3W9</accession>
<organism evidence="9 10">
    <name type="scientific">Malacoplasma iowae DK-CPA</name>
    <dbReference type="NCBI Taxonomy" id="1394179"/>
    <lineage>
        <taxon>Bacteria</taxon>
        <taxon>Bacillati</taxon>
        <taxon>Mycoplasmatota</taxon>
        <taxon>Mycoplasmoidales</taxon>
        <taxon>Mycoplasmoidaceae</taxon>
        <taxon>Malacoplasma</taxon>
    </lineage>
</organism>
<evidence type="ECO:0000256" key="7">
    <source>
        <dbReference type="ARBA" id="ARBA00035294"/>
    </source>
</evidence>
<evidence type="ECO:0000313" key="9">
    <source>
        <dbReference type="EMBL" id="KFB07655.1"/>
    </source>
</evidence>
<proteinExistence type="inferred from homology"/>
<reference evidence="9 10" key="1">
    <citation type="journal article" date="2014" name="PLoS ONE">
        <title>Reduction of Hydrogen Peroxide Accumulation and Toxicity by a Catalase from Mycoplasma iowae.</title>
        <authorList>
            <person name="Pritchard R.E."/>
            <person name="Prassinos A.J."/>
            <person name="Osborne J.D."/>
            <person name="Raviv Z."/>
            <person name="Balish M.F."/>
        </authorList>
    </citation>
    <scope>NUCLEOTIDE SEQUENCE [LARGE SCALE GENOMIC DNA]</scope>
    <source>
        <strain evidence="9 10">DK-CPA</strain>
    </source>
</reference>
<dbReference type="EMBL" id="AWQU01000073">
    <property type="protein sequence ID" value="KFB07655.1"/>
    <property type="molecule type" value="Genomic_DNA"/>
</dbReference>
<keyword evidence="3 8" id="KW-0694">RNA-binding</keyword>
<dbReference type="GO" id="GO:0005840">
    <property type="term" value="C:ribosome"/>
    <property type="evidence" value="ECO:0007669"/>
    <property type="project" value="UniProtKB-KW"/>
</dbReference>
<comment type="similarity">
    <text evidence="1 8">Belongs to the bacterial ribosomal protein bS6 family.</text>
</comment>
<keyword evidence="5 8" id="KW-0687">Ribonucleoprotein</keyword>
<evidence type="ECO:0000256" key="6">
    <source>
        <dbReference type="ARBA" id="ARBA00035104"/>
    </source>
</evidence>
<sequence length="145" mass="16854">MSKYEIMVVVDGTLKESEAKNTISELKNLLKKTDKLSVTELGLKDLSYPINKKNKAFYYVINFETSNAPIIAEFRRVTLLTKNVLRHLIINIEKDYSYKATINPKKVAKSKFRAERYKRIKEANALEQEKVKREKDNTPVKLTDI</sequence>
<evidence type="ECO:0000256" key="2">
    <source>
        <dbReference type="ARBA" id="ARBA00022730"/>
    </source>
</evidence>
<comment type="function">
    <text evidence="6 8">Binds together with bS18 to 16S ribosomal RNA.</text>
</comment>
<dbReference type="RefSeq" id="WP_004024836.1">
    <property type="nucleotide sequence ID" value="NZ_AWQU01000073.1"/>
</dbReference>
<evidence type="ECO:0000256" key="3">
    <source>
        <dbReference type="ARBA" id="ARBA00022884"/>
    </source>
</evidence>
<dbReference type="GO" id="GO:0003735">
    <property type="term" value="F:structural constituent of ribosome"/>
    <property type="evidence" value="ECO:0007669"/>
    <property type="project" value="InterPro"/>
</dbReference>
<dbReference type="PROSITE" id="PS01048">
    <property type="entry name" value="RIBOSOMAL_S6"/>
    <property type="match status" value="1"/>
</dbReference>
<dbReference type="GO" id="GO:0019843">
    <property type="term" value="F:rRNA binding"/>
    <property type="evidence" value="ECO:0007669"/>
    <property type="project" value="UniProtKB-UniRule"/>
</dbReference>
<protein>
    <recommendedName>
        <fullName evidence="7 8">Small ribosomal subunit protein bS6</fullName>
    </recommendedName>
</protein>
<dbReference type="InterPro" id="IPR014717">
    <property type="entry name" value="Transl_elong_EF1B/ribsomal_bS6"/>
</dbReference>
<name>A0A084U3W9_MALIO</name>
<dbReference type="SUPFAM" id="SSF54995">
    <property type="entry name" value="Ribosomal protein S6"/>
    <property type="match status" value="1"/>
</dbReference>
<dbReference type="Proteomes" id="UP000028523">
    <property type="component" value="Unassembled WGS sequence"/>
</dbReference>
<dbReference type="InterPro" id="IPR000529">
    <property type="entry name" value="Ribosomal_bS6"/>
</dbReference>
<dbReference type="InterPro" id="IPR020814">
    <property type="entry name" value="Ribosomal_S6_plastid/chlpt"/>
</dbReference>
<gene>
    <name evidence="8 9" type="primary">rpsF</name>
    <name evidence="9" type="ORF">P271_506</name>
</gene>
<comment type="caution">
    <text evidence="9">The sequence shown here is derived from an EMBL/GenBank/DDBJ whole genome shotgun (WGS) entry which is preliminary data.</text>
</comment>
<dbReference type="GeneID" id="96866449"/>
<dbReference type="CDD" id="cd00473">
    <property type="entry name" value="bS6"/>
    <property type="match status" value="1"/>
</dbReference>
<dbReference type="InterPro" id="IPR020815">
    <property type="entry name" value="Ribosomal_bS6_CS"/>
</dbReference>
<evidence type="ECO:0000256" key="1">
    <source>
        <dbReference type="ARBA" id="ARBA00009512"/>
    </source>
</evidence>
<evidence type="ECO:0000256" key="5">
    <source>
        <dbReference type="ARBA" id="ARBA00023274"/>
    </source>
</evidence>